<dbReference type="InterPro" id="IPR003746">
    <property type="entry name" value="DUF167"/>
</dbReference>
<evidence type="ECO:0000256" key="2">
    <source>
        <dbReference type="SAM" id="MobiDB-lite"/>
    </source>
</evidence>
<dbReference type="SMART" id="SM01152">
    <property type="entry name" value="DUF167"/>
    <property type="match status" value="1"/>
</dbReference>
<dbReference type="Pfam" id="PF02594">
    <property type="entry name" value="DUF167"/>
    <property type="match status" value="1"/>
</dbReference>
<dbReference type="EMBL" id="NBCO01000001">
    <property type="protein sequence ID" value="ORC93532.1"/>
    <property type="molecule type" value="Genomic_DNA"/>
</dbReference>
<dbReference type="PANTHER" id="PTHR13420:SF7">
    <property type="entry name" value="UPF0235 PROTEIN C15ORF40"/>
    <property type="match status" value="1"/>
</dbReference>
<keyword evidence="4" id="KW-1185">Reference proteome</keyword>
<dbReference type="PANTHER" id="PTHR13420">
    <property type="entry name" value="UPF0235 PROTEIN C15ORF40"/>
    <property type="match status" value="1"/>
</dbReference>
<accession>A0A1X0P9D1</accession>
<comment type="similarity">
    <text evidence="1">Belongs to the UPF0235 family.</text>
</comment>
<feature type="region of interest" description="Disordered" evidence="2">
    <location>
        <begin position="96"/>
        <end position="122"/>
    </location>
</feature>
<organism evidence="3 4">
    <name type="scientific">Trypanosoma theileri</name>
    <dbReference type="NCBI Taxonomy" id="67003"/>
    <lineage>
        <taxon>Eukaryota</taxon>
        <taxon>Discoba</taxon>
        <taxon>Euglenozoa</taxon>
        <taxon>Kinetoplastea</taxon>
        <taxon>Metakinetoplastina</taxon>
        <taxon>Trypanosomatida</taxon>
        <taxon>Trypanosomatidae</taxon>
        <taxon>Trypanosoma</taxon>
    </lineage>
</organism>
<dbReference type="OrthoDB" id="244097at2759"/>
<dbReference type="Gene3D" id="3.30.1200.10">
    <property type="entry name" value="YggU-like"/>
    <property type="match status" value="1"/>
</dbReference>
<proteinExistence type="inferred from homology"/>
<dbReference type="GeneID" id="39980870"/>
<evidence type="ECO:0000313" key="4">
    <source>
        <dbReference type="Proteomes" id="UP000192257"/>
    </source>
</evidence>
<dbReference type="NCBIfam" id="TIGR00251">
    <property type="entry name" value="DUF167 family protein"/>
    <property type="match status" value="1"/>
</dbReference>
<dbReference type="GO" id="GO:0005737">
    <property type="term" value="C:cytoplasm"/>
    <property type="evidence" value="ECO:0007669"/>
    <property type="project" value="TreeGrafter"/>
</dbReference>
<dbReference type="STRING" id="67003.A0A1X0P9D1"/>
<dbReference type="RefSeq" id="XP_028887598.1">
    <property type="nucleotide sequence ID" value="XM_029021090.1"/>
</dbReference>
<dbReference type="SUPFAM" id="SSF69786">
    <property type="entry name" value="YggU-like"/>
    <property type="match status" value="1"/>
</dbReference>
<dbReference type="HAMAP" id="MF_00634">
    <property type="entry name" value="UPF0235"/>
    <property type="match status" value="1"/>
</dbReference>
<dbReference type="VEuPathDB" id="TriTrypDB:TM35_000014090"/>
<dbReference type="Proteomes" id="UP000192257">
    <property type="component" value="Unassembled WGS sequence"/>
</dbReference>
<dbReference type="AlphaFoldDB" id="A0A1X0P9D1"/>
<dbReference type="InterPro" id="IPR036591">
    <property type="entry name" value="YggU-like_sf"/>
</dbReference>
<comment type="caution">
    <text evidence="3">The sequence shown here is derived from an EMBL/GenBank/DDBJ whole genome shotgun (WGS) entry which is preliminary data.</text>
</comment>
<evidence type="ECO:0000256" key="1">
    <source>
        <dbReference type="ARBA" id="ARBA00010364"/>
    </source>
</evidence>
<evidence type="ECO:0000313" key="3">
    <source>
        <dbReference type="EMBL" id="ORC93532.1"/>
    </source>
</evidence>
<protein>
    <submittedName>
        <fullName evidence="3">Uncharacterized protein</fullName>
    </submittedName>
</protein>
<sequence length="170" mass="18353">MKGSSFLSQVRPGCFRVVVHAKPGARSSALSCRPTLADAALEVRVAAPPVEGKANAELVEFMQSLLEQQLRFHTRVGLASSADAGVVDNDTVWREGGNVEKNKNKKNNNNNNNNVKNKKKSEEECVGSTEKLRVSLVSGATARHKVLEVTFGGTQEELFSLLESADTTAK</sequence>
<reference evidence="3 4" key="1">
    <citation type="submission" date="2017-03" db="EMBL/GenBank/DDBJ databases">
        <title>An alternative strategy for trypanosome survival in the mammalian bloodstream revealed through genome and transcriptome analysis of the ubiquitous bovine parasite Trypanosoma (Megatrypanum) theileri.</title>
        <authorList>
            <person name="Kelly S."/>
            <person name="Ivens A."/>
            <person name="Mott A."/>
            <person name="O'Neill E."/>
            <person name="Emms D."/>
            <person name="Macleod O."/>
            <person name="Voorheis P."/>
            <person name="Matthews J."/>
            <person name="Matthews K."/>
            <person name="Carrington M."/>
        </authorList>
    </citation>
    <scope>NUCLEOTIDE SEQUENCE [LARGE SCALE GENOMIC DNA]</scope>
    <source>
        <strain evidence="3">Edinburgh</strain>
    </source>
</reference>
<gene>
    <name evidence="3" type="ORF">TM35_000014090</name>
</gene>
<name>A0A1X0P9D1_9TRYP</name>